<reference evidence="10 11" key="1">
    <citation type="submission" date="2016-09" db="EMBL/GenBank/DDBJ databases">
        <title>Complete genome of Desulfosporosinus sp. OL.</title>
        <authorList>
            <person name="Mardanov A."/>
            <person name="Beletsky A."/>
            <person name="Panova A."/>
            <person name="Karnachuk O."/>
            <person name="Ravin N."/>
        </authorList>
    </citation>
    <scope>NUCLEOTIDE SEQUENCE [LARGE SCALE GENOMIC DNA]</scope>
    <source>
        <strain evidence="10 11">OL</strain>
    </source>
</reference>
<keyword evidence="11" id="KW-1185">Reference proteome</keyword>
<evidence type="ECO:0000256" key="3">
    <source>
        <dbReference type="ARBA" id="ARBA00022630"/>
    </source>
</evidence>
<dbReference type="GO" id="GO:0005886">
    <property type="term" value="C:plasma membrane"/>
    <property type="evidence" value="ECO:0007669"/>
    <property type="project" value="TreeGrafter"/>
</dbReference>
<evidence type="ECO:0000259" key="8">
    <source>
        <dbReference type="Pfam" id="PF02770"/>
    </source>
</evidence>
<sequence length="618" mass="68608">MSNKILTSKEEVCVMASNYLYSTRDHKFIIKEWLDGAKILGLKRFRDVYSIEDVDGILDQSLRVCKDVVAPTNDDGDTIRAVFKDGKVTVPPSFHNAFKYVAENGWGASNKDVDGEGSLPSLLYGAVHEYMIAANPAFVAYLGLPGGVGSIIKQFGSQEQIDFFTPKMFETVWGGTMCITEPGGGSDVGDMLSKAYPTDDPKIYKIKGTKCFITCGDHDLTENIIHLVLARIDGAVPGTKGLSLFIVPKIWVNEDGSLGEPNDVATVGIEHKMGLQGSATAVLNFGEEGLCRGFLLGAPLDEKGFGQGMAQMFKMINGSRVDTGHCALSVATVAYNNAVAYAKDRVQGRPIDNPRGSRVPLIQHEDIRRMLLTQKATLEGMRAMIFKGYYYLDLIAFGDLPEDVRQAKRYIELITPLIKAYSSDQAWLMITEAIQVHGGYGYTEEYPIARQARDVKIYSIWEGTNFIQSLDLVFRKWGLDKGSIFKEWLQDIAVFVKENSANAEFPREIAMLSQALKAYQELMGTVFGYMKENIRLVPLYSTRILRVTAELYCAFLLMQQALVAQEKLAQEIGDTDFYKGKINSAQFYLRNIVPDVMATAQIIKDYDTSAMDIPEGAF</sequence>
<dbReference type="Gene3D" id="1.20.140.10">
    <property type="entry name" value="Butyryl-CoA Dehydrogenase, subunit A, domain 3"/>
    <property type="match status" value="1"/>
</dbReference>
<dbReference type="SUPFAM" id="SSF56645">
    <property type="entry name" value="Acyl-CoA dehydrogenase NM domain-like"/>
    <property type="match status" value="1"/>
</dbReference>
<organism evidence="10 11">
    <name type="scientific">Desulfosporosinus metallidurans</name>
    <dbReference type="NCBI Taxonomy" id="1888891"/>
    <lineage>
        <taxon>Bacteria</taxon>
        <taxon>Bacillati</taxon>
        <taxon>Bacillota</taxon>
        <taxon>Clostridia</taxon>
        <taxon>Eubacteriales</taxon>
        <taxon>Desulfitobacteriaceae</taxon>
        <taxon>Desulfosporosinus</taxon>
    </lineage>
</organism>
<dbReference type="InterPro" id="IPR036250">
    <property type="entry name" value="AcylCo_DH-like_C"/>
</dbReference>
<dbReference type="InterPro" id="IPR006089">
    <property type="entry name" value="Acyl-CoA_DH_CS"/>
</dbReference>
<protein>
    <submittedName>
        <fullName evidence="10">Acyl-CoA dehydrogenase</fullName>
    </submittedName>
</protein>
<dbReference type="AlphaFoldDB" id="A0A1Q8QUD0"/>
<gene>
    <name evidence="10" type="ORF">DSOL_2846</name>
</gene>
<comment type="cofactor">
    <cofactor evidence="1 6">
        <name>FAD</name>
        <dbReference type="ChEBI" id="CHEBI:57692"/>
    </cofactor>
</comment>
<evidence type="ECO:0000256" key="4">
    <source>
        <dbReference type="ARBA" id="ARBA00022827"/>
    </source>
</evidence>
<evidence type="ECO:0000259" key="7">
    <source>
        <dbReference type="Pfam" id="PF00441"/>
    </source>
</evidence>
<dbReference type="EMBL" id="MLBF01000021">
    <property type="protein sequence ID" value="OLN30959.1"/>
    <property type="molecule type" value="Genomic_DNA"/>
</dbReference>
<dbReference type="InterPro" id="IPR052166">
    <property type="entry name" value="Diverse_Acyl-CoA_DH"/>
</dbReference>
<dbReference type="InterPro" id="IPR009075">
    <property type="entry name" value="AcylCo_DH/oxidase_C"/>
</dbReference>
<dbReference type="PROSITE" id="PS00073">
    <property type="entry name" value="ACYL_COA_DH_2"/>
    <property type="match status" value="1"/>
</dbReference>
<keyword evidence="5 6" id="KW-0560">Oxidoreductase</keyword>
<comment type="caution">
    <text evidence="10">The sequence shown here is derived from an EMBL/GenBank/DDBJ whole genome shotgun (WGS) entry which is preliminary data.</text>
</comment>
<accession>A0A1Q8QUD0</accession>
<evidence type="ECO:0000256" key="5">
    <source>
        <dbReference type="ARBA" id="ARBA00023002"/>
    </source>
</evidence>
<feature type="domain" description="Acetyl-CoA dehydrogenase-like C-terminal" evidence="9">
    <location>
        <begin position="489"/>
        <end position="614"/>
    </location>
</feature>
<dbReference type="InterPro" id="IPR025878">
    <property type="entry name" value="Acyl-CoA_dh-like_C_dom"/>
</dbReference>
<dbReference type="PANTHER" id="PTHR42803:SF1">
    <property type="entry name" value="BROAD-SPECIFICITY LINEAR ACYL-COA DEHYDROGENASE FADE5"/>
    <property type="match status" value="1"/>
</dbReference>
<name>A0A1Q8QUD0_9FIRM</name>
<proteinExistence type="inferred from homology"/>
<comment type="similarity">
    <text evidence="2 6">Belongs to the acyl-CoA dehydrogenase family.</text>
</comment>
<dbReference type="InterPro" id="IPR009100">
    <property type="entry name" value="AcylCoA_DH/oxidase_NM_dom_sf"/>
</dbReference>
<evidence type="ECO:0000256" key="2">
    <source>
        <dbReference type="ARBA" id="ARBA00009347"/>
    </source>
</evidence>
<feature type="domain" description="Acyl-CoA oxidase/dehydrogenase middle" evidence="8">
    <location>
        <begin position="177"/>
        <end position="284"/>
    </location>
</feature>
<dbReference type="Gene3D" id="2.40.110.20">
    <property type="match status" value="1"/>
</dbReference>
<dbReference type="Pfam" id="PF02770">
    <property type="entry name" value="Acyl-CoA_dh_M"/>
    <property type="match status" value="1"/>
</dbReference>
<dbReference type="InterPro" id="IPR006091">
    <property type="entry name" value="Acyl-CoA_Oxase/DH_mid-dom"/>
</dbReference>
<evidence type="ECO:0000313" key="11">
    <source>
        <dbReference type="Proteomes" id="UP000186102"/>
    </source>
</evidence>
<dbReference type="STRING" id="1888891.DSOL_2846"/>
<evidence type="ECO:0000256" key="6">
    <source>
        <dbReference type="RuleBase" id="RU362125"/>
    </source>
</evidence>
<evidence type="ECO:0000313" key="10">
    <source>
        <dbReference type="EMBL" id="OLN30959.1"/>
    </source>
</evidence>
<dbReference type="Pfam" id="PF00441">
    <property type="entry name" value="Acyl-CoA_dh_1"/>
    <property type="match status" value="1"/>
</dbReference>
<keyword evidence="3 6" id="KW-0285">Flavoprotein</keyword>
<dbReference type="GO" id="GO:0003995">
    <property type="term" value="F:acyl-CoA dehydrogenase activity"/>
    <property type="evidence" value="ECO:0007669"/>
    <property type="project" value="InterPro"/>
</dbReference>
<dbReference type="Proteomes" id="UP000186102">
    <property type="component" value="Unassembled WGS sequence"/>
</dbReference>
<dbReference type="Pfam" id="PF12806">
    <property type="entry name" value="Acyl-CoA_dh_C"/>
    <property type="match status" value="1"/>
</dbReference>
<evidence type="ECO:0000259" key="9">
    <source>
        <dbReference type="Pfam" id="PF12806"/>
    </source>
</evidence>
<dbReference type="SUPFAM" id="SSF47203">
    <property type="entry name" value="Acyl-CoA dehydrogenase C-terminal domain-like"/>
    <property type="match status" value="1"/>
</dbReference>
<feature type="domain" description="Acyl-CoA dehydrogenase/oxidase C-terminal" evidence="7">
    <location>
        <begin position="306"/>
        <end position="469"/>
    </location>
</feature>
<evidence type="ECO:0000256" key="1">
    <source>
        <dbReference type="ARBA" id="ARBA00001974"/>
    </source>
</evidence>
<dbReference type="PANTHER" id="PTHR42803">
    <property type="entry name" value="ACYL-COA DEHYDROGENASE"/>
    <property type="match status" value="1"/>
</dbReference>
<keyword evidence="4 6" id="KW-0274">FAD</keyword>